<feature type="region of interest" description="Disordered" evidence="1">
    <location>
        <begin position="37"/>
        <end position="56"/>
    </location>
</feature>
<organism evidence="2 3">
    <name type="scientific">Phytophthora lilii</name>
    <dbReference type="NCBI Taxonomy" id="2077276"/>
    <lineage>
        <taxon>Eukaryota</taxon>
        <taxon>Sar</taxon>
        <taxon>Stramenopiles</taxon>
        <taxon>Oomycota</taxon>
        <taxon>Peronosporomycetes</taxon>
        <taxon>Peronosporales</taxon>
        <taxon>Peronosporaceae</taxon>
        <taxon>Phytophthora</taxon>
    </lineage>
</organism>
<comment type="caution">
    <text evidence="2">The sequence shown here is derived from an EMBL/GenBank/DDBJ whole genome shotgun (WGS) entry which is preliminary data.</text>
</comment>
<keyword evidence="3" id="KW-1185">Reference proteome</keyword>
<evidence type="ECO:0000313" key="3">
    <source>
        <dbReference type="Proteomes" id="UP001165083"/>
    </source>
</evidence>
<gene>
    <name evidence="2" type="ORF">Plil01_001384900</name>
</gene>
<evidence type="ECO:0000313" key="2">
    <source>
        <dbReference type="EMBL" id="GMF32387.1"/>
    </source>
</evidence>
<feature type="region of interest" description="Disordered" evidence="1">
    <location>
        <begin position="68"/>
        <end position="157"/>
    </location>
</feature>
<dbReference type="EMBL" id="BSXW01000982">
    <property type="protein sequence ID" value="GMF32387.1"/>
    <property type="molecule type" value="Genomic_DNA"/>
</dbReference>
<dbReference type="AlphaFoldDB" id="A0A9W6X6B1"/>
<feature type="compositionally biased region" description="Basic and acidic residues" evidence="1">
    <location>
        <begin position="68"/>
        <end position="78"/>
    </location>
</feature>
<accession>A0A9W6X6B1</accession>
<feature type="compositionally biased region" description="Basic residues" evidence="1">
    <location>
        <begin position="84"/>
        <end position="93"/>
    </location>
</feature>
<sequence>MAGTRSRSLHCNGKQINAAAIHLESRLLQSARGPYSRLVSDSLPKRPQSAKPVLQTYYDSIDAHKVTSEKRAAMRDGKQSSAHPVKKKKKRRSVDRASGRLTPSKSAPVLPNETDRSQHSPTCKKINIIVNMRSLQLAEEDESPDEAAPPPRQAWGD</sequence>
<feature type="compositionally biased region" description="Pro residues" evidence="1">
    <location>
        <begin position="147"/>
        <end position="157"/>
    </location>
</feature>
<protein>
    <submittedName>
        <fullName evidence="2">Unnamed protein product</fullName>
    </submittedName>
</protein>
<evidence type="ECO:0000256" key="1">
    <source>
        <dbReference type="SAM" id="MobiDB-lite"/>
    </source>
</evidence>
<proteinExistence type="predicted"/>
<name>A0A9W6X6B1_9STRA</name>
<reference evidence="2" key="1">
    <citation type="submission" date="2023-04" db="EMBL/GenBank/DDBJ databases">
        <title>Phytophthora lilii NBRC 32176.</title>
        <authorList>
            <person name="Ichikawa N."/>
            <person name="Sato H."/>
            <person name="Tonouchi N."/>
        </authorList>
    </citation>
    <scope>NUCLEOTIDE SEQUENCE</scope>
    <source>
        <strain evidence="2">NBRC 32176</strain>
    </source>
</reference>
<dbReference type="OrthoDB" id="119108at2759"/>
<dbReference type="Proteomes" id="UP001165083">
    <property type="component" value="Unassembled WGS sequence"/>
</dbReference>